<evidence type="ECO:0000313" key="8">
    <source>
        <dbReference type="Proteomes" id="UP001286313"/>
    </source>
</evidence>
<dbReference type="GO" id="GO:0005634">
    <property type="term" value="C:nucleus"/>
    <property type="evidence" value="ECO:0007669"/>
    <property type="project" value="UniProtKB-SubCell"/>
</dbReference>
<dbReference type="PANTHER" id="PTHR46481">
    <property type="entry name" value="ZINC FINGER BED DOMAIN-CONTAINING PROTEIN 4"/>
    <property type="match status" value="1"/>
</dbReference>
<evidence type="ECO:0000256" key="6">
    <source>
        <dbReference type="SAM" id="MobiDB-lite"/>
    </source>
</evidence>
<dbReference type="PANTHER" id="PTHR46481:SF10">
    <property type="entry name" value="ZINC FINGER BED DOMAIN-CONTAINING PROTEIN 39"/>
    <property type="match status" value="1"/>
</dbReference>
<keyword evidence="2" id="KW-0479">Metal-binding</keyword>
<organism evidence="7 8">
    <name type="scientific">Petrolisthes cinctipes</name>
    <name type="common">Flat porcelain crab</name>
    <dbReference type="NCBI Taxonomy" id="88211"/>
    <lineage>
        <taxon>Eukaryota</taxon>
        <taxon>Metazoa</taxon>
        <taxon>Ecdysozoa</taxon>
        <taxon>Arthropoda</taxon>
        <taxon>Crustacea</taxon>
        <taxon>Multicrustacea</taxon>
        <taxon>Malacostraca</taxon>
        <taxon>Eumalacostraca</taxon>
        <taxon>Eucarida</taxon>
        <taxon>Decapoda</taxon>
        <taxon>Pleocyemata</taxon>
        <taxon>Anomura</taxon>
        <taxon>Galatheoidea</taxon>
        <taxon>Porcellanidae</taxon>
        <taxon>Petrolisthes</taxon>
    </lineage>
</organism>
<evidence type="ECO:0000256" key="4">
    <source>
        <dbReference type="ARBA" id="ARBA00022833"/>
    </source>
</evidence>
<dbReference type="SUPFAM" id="SSF53098">
    <property type="entry name" value="Ribonuclease H-like"/>
    <property type="match status" value="1"/>
</dbReference>
<feature type="region of interest" description="Disordered" evidence="6">
    <location>
        <begin position="1"/>
        <end position="26"/>
    </location>
</feature>
<dbReference type="GO" id="GO:0008270">
    <property type="term" value="F:zinc ion binding"/>
    <property type="evidence" value="ECO:0007669"/>
    <property type="project" value="UniProtKB-KW"/>
</dbReference>
<keyword evidence="4" id="KW-0862">Zinc</keyword>
<dbReference type="Gene3D" id="1.10.10.1070">
    <property type="entry name" value="Zinc finger, BED domain-containing"/>
    <property type="match status" value="1"/>
</dbReference>
<evidence type="ECO:0000313" key="7">
    <source>
        <dbReference type="EMBL" id="KAK3886234.1"/>
    </source>
</evidence>
<dbReference type="Proteomes" id="UP001286313">
    <property type="component" value="Unassembled WGS sequence"/>
</dbReference>
<keyword evidence="3" id="KW-0863">Zinc-finger</keyword>
<feature type="compositionally biased region" description="Polar residues" evidence="6">
    <location>
        <begin position="16"/>
        <end position="26"/>
    </location>
</feature>
<evidence type="ECO:0000256" key="2">
    <source>
        <dbReference type="ARBA" id="ARBA00022723"/>
    </source>
</evidence>
<comment type="subcellular location">
    <subcellularLocation>
        <location evidence="1">Nucleus</location>
    </subcellularLocation>
</comment>
<reference evidence="7" key="1">
    <citation type="submission" date="2023-10" db="EMBL/GenBank/DDBJ databases">
        <title>Genome assemblies of two species of porcelain crab, Petrolisthes cinctipes and Petrolisthes manimaculis (Anomura: Porcellanidae).</title>
        <authorList>
            <person name="Angst P."/>
        </authorList>
    </citation>
    <scope>NUCLEOTIDE SEQUENCE</scope>
    <source>
        <strain evidence="7">PB745_01</strain>
        <tissue evidence="7">Gill</tissue>
    </source>
</reference>
<name>A0AAE1G6N6_PETCI</name>
<gene>
    <name evidence="7" type="ORF">Pcinc_009588</name>
</gene>
<feature type="non-terminal residue" evidence="7">
    <location>
        <position position="1"/>
    </location>
</feature>
<evidence type="ECO:0000256" key="1">
    <source>
        <dbReference type="ARBA" id="ARBA00004123"/>
    </source>
</evidence>
<dbReference type="InterPro" id="IPR012337">
    <property type="entry name" value="RNaseH-like_sf"/>
</dbReference>
<accession>A0AAE1G6N6</accession>
<proteinExistence type="predicted"/>
<evidence type="ECO:0000256" key="3">
    <source>
        <dbReference type="ARBA" id="ARBA00022771"/>
    </source>
</evidence>
<keyword evidence="5" id="KW-0539">Nucleus</keyword>
<dbReference type="SUPFAM" id="SSF140996">
    <property type="entry name" value="Hermes dimerisation domain"/>
    <property type="match status" value="1"/>
</dbReference>
<protein>
    <submittedName>
        <fullName evidence="7">Uncharacterized protein</fullName>
    </submittedName>
</protein>
<keyword evidence="8" id="KW-1185">Reference proteome</keyword>
<dbReference type="InterPro" id="IPR052035">
    <property type="entry name" value="ZnF_BED_domain_contain"/>
</dbReference>
<comment type="caution">
    <text evidence="7">The sequence shown here is derived from an EMBL/GenBank/DDBJ whole genome shotgun (WGS) entry which is preliminary data.</text>
</comment>
<dbReference type="AlphaFoldDB" id="A0AAE1G6N6"/>
<dbReference type="EMBL" id="JAWQEG010000720">
    <property type="protein sequence ID" value="KAK3886234.1"/>
    <property type="molecule type" value="Genomic_DNA"/>
</dbReference>
<evidence type="ECO:0000256" key="5">
    <source>
        <dbReference type="ARBA" id="ARBA00023242"/>
    </source>
</evidence>
<sequence length="697" mass="79828">MMKHLKTKHPIEFHGSHQNTPPQPTGTTCNITDNGHGQQAEQGQVEAPEVGVQPFIQPTLRDVISKREVYKEGGHKKKQLDDLVVKMIVKDLQPLSVVEDEGFRELVTALDSRYTLPSRRELVRTHLPRLYQQERQRLHEELGSASYIALTTDIWTSRQTKGYITITAHYISPEWSLKSCVLETARMKKEHTAENIANDIRRVCDEWDIFHKVCCIVTDNGANIVAAVTKCLQVKHVPCFAHTLNLVVQSAMKNSEEVRHVREKVKAIVTFFHHSVKASDKLAEVQEEKGFHKKKLITDVDTRWNSVYYMLERFEDQYEVITTTLCLLGKHQMCLSSDELETVKSAVQVLEPFEEATREMSSEKFTTLSKIIPLIRALQDCAVSRKVNIFSLCDELQKQFAKKFTGMEANFHIAAGTLLDPRFKKVSFADIGNSKMIEERLINIMKAAIDDQETQLTSSTAETRQETQTQERKKTLWKVFDEKVERTVKVGQSYSAGPHIDMRRYLEEPLILREGDPMTWWKDHSPLFLKLAEQAKKFLLPSSAGQKQPRTKFESVDVAGVVGCSNERIESGIDSLESTAFEDRFHRVQIFRVLPSPTGPGAKAAIISAMDLHEVFDFKENGFDNVIEKVTEDSVTIRTNIRTRDDFKKWNEVYMAKTHSRFNSKRLRSVGERKLFREVLICHHGVKHKGVKKTYTG</sequence>